<dbReference type="PRINTS" id="PR00867">
    <property type="entry name" value="DNAPOLG"/>
</dbReference>
<evidence type="ECO:0000256" key="1">
    <source>
        <dbReference type="ARBA" id="ARBA00001946"/>
    </source>
</evidence>
<evidence type="ECO:0000256" key="12">
    <source>
        <dbReference type="ARBA" id="ARBA00023128"/>
    </source>
</evidence>
<dbReference type="GeneID" id="25906388"/>
<evidence type="ECO:0000256" key="13">
    <source>
        <dbReference type="ARBA" id="ARBA00023271"/>
    </source>
</evidence>
<dbReference type="InterPro" id="IPR012337">
    <property type="entry name" value="RNaseH-like_sf"/>
</dbReference>
<dbReference type="FunFam" id="1.10.150.20:FF:000024">
    <property type="entry name" value="DNA polymerase gamma, catalytic subunit"/>
    <property type="match status" value="1"/>
</dbReference>
<dbReference type="InterPro" id="IPR043502">
    <property type="entry name" value="DNA/RNA_pol_sf"/>
</dbReference>
<evidence type="ECO:0000256" key="7">
    <source>
        <dbReference type="ARBA" id="ARBA00022695"/>
    </source>
</evidence>
<evidence type="ECO:0000256" key="8">
    <source>
        <dbReference type="ARBA" id="ARBA00022705"/>
    </source>
</evidence>
<dbReference type="Gene3D" id="3.30.420.390">
    <property type="match status" value="2"/>
</dbReference>
<dbReference type="GO" id="GO:0005760">
    <property type="term" value="C:gamma DNA polymerase complex"/>
    <property type="evidence" value="ECO:0007669"/>
    <property type="project" value="InterPro"/>
</dbReference>
<evidence type="ECO:0000256" key="9">
    <source>
        <dbReference type="ARBA" id="ARBA00022842"/>
    </source>
</evidence>
<dbReference type="SMART" id="SM00482">
    <property type="entry name" value="POLAc"/>
    <property type="match status" value="1"/>
</dbReference>
<evidence type="ECO:0000256" key="5">
    <source>
        <dbReference type="ARBA" id="ARBA00015350"/>
    </source>
</evidence>
<organism evidence="16 17">
    <name type="scientific">Sphaeroforma arctica JP610</name>
    <dbReference type="NCBI Taxonomy" id="667725"/>
    <lineage>
        <taxon>Eukaryota</taxon>
        <taxon>Ichthyosporea</taxon>
        <taxon>Ichthyophonida</taxon>
        <taxon>Sphaeroforma</taxon>
    </lineage>
</organism>
<dbReference type="EMBL" id="KQ241993">
    <property type="protein sequence ID" value="KNC81812.1"/>
    <property type="molecule type" value="Genomic_DNA"/>
</dbReference>
<feature type="domain" description="DNA-directed DNA polymerase family A palm" evidence="15">
    <location>
        <begin position="600"/>
        <end position="868"/>
    </location>
</feature>
<dbReference type="PANTHER" id="PTHR10267:SF0">
    <property type="entry name" value="DNA POLYMERASE SUBUNIT GAMMA-1"/>
    <property type="match status" value="1"/>
</dbReference>
<dbReference type="Pfam" id="PF00476">
    <property type="entry name" value="DNA_pol_A"/>
    <property type="match status" value="1"/>
</dbReference>
<dbReference type="GO" id="GO:0006264">
    <property type="term" value="P:mitochondrial DNA replication"/>
    <property type="evidence" value="ECO:0007669"/>
    <property type="project" value="TreeGrafter"/>
</dbReference>
<dbReference type="InterPro" id="IPR001098">
    <property type="entry name" value="DNA-dir_DNA_pol_A_palm_dom"/>
</dbReference>
<keyword evidence="10" id="KW-0239">DNA-directed DNA polymerase</keyword>
<dbReference type="PANTHER" id="PTHR10267">
    <property type="entry name" value="DNA POLYMERASE SUBUNIT GAMMA-1"/>
    <property type="match status" value="1"/>
</dbReference>
<dbReference type="eggNOG" id="KOG3657">
    <property type="taxonomic scope" value="Eukaryota"/>
</dbReference>
<comment type="subcellular location">
    <subcellularLocation>
        <location evidence="2">Mitochondrion matrix</location>
        <location evidence="2">Mitochondrion nucleoid</location>
    </subcellularLocation>
</comment>
<sequence>MKDKATRTKAGRLKLESRFPVSELDVPMLPKNVRWQLFGNEPKKPKNARMVAAATRHLQGHDLLKQRMPEATGEEEKVALVEKLSQIPLEGSDIEKHYETIGSAVASPYWDWALELMNATLPPKPPIWRVQSGWTRYTVDDPQGVPVVAPLEAVTVFDVETLIDEHGTYHFPTMAVAASTDAWYSWCSQRLVGVPDAPANELILFAVSEAAGGPVSGKRLIVGHNVSFDRSKIAEEYHLQGTNTRFLDTLSMHMCYNGMSSGQRQVWHGMQKTPDSRKNIWTRETSTNGLGEVYKLYMEKPLDKSARDVFTTGTLDEVQRDVQSLLTYCACDVQATFDVYSVIARNWLPTIGTVTFAGMLEMGSTYLPVSDNWYGFVGMADQQMKKRMDEVNENLIKLAYLLLEKYPDFAENPPTDDEHVKHLDWSLPKGTLRRKTLQHRPQWFRDLCKTPGSAEPVITTRTRVAAYLLRLLWNGKPLMFHPTKRSWGYTDAKGDFHKLPHAKGDGSNVGNPMAKNFLADIESGVLTSEYPEAKEALRKATECSYWISAQSRVKKQMVYRDPTTGTNVIIPMLLSAGTVTRRAVEATWLTASNTKNDRVGSELKAQVIAPEGYQLVGADVDSQELWIAAVIGDAHFCGLHGCTAMGWMALRGQKSDGTDVHSRTAALVGIDRNTAKIFNYGRIYGAGQKFAKQLLLQNNRTMTDEEADRKAQSLYLNTKGTRLLKISPEIARKIKFQRPDLEIYGDWVPLSTLKSYFTRFRKFEHEALAAEWRFGTESHMFNALEGIAKADNPKTPVLGVDMSKVLSTSSVGREYLRSRVNWVVQSSAVDYLHLMLVTMKYLCHAYKIDARFIISIHDEVRYICKEEDSDRMALALQTTNLWVRAMFSKRLGFDDLPLGVAFFEAVDLDRVLRKEVDMDCLTPSNDVAIAHGRTMDIYDSVRCTNGSLLPTGEPRPPTLTPEWLTTSVKHGYGKTSRQPTS</sequence>
<dbReference type="SUPFAM" id="SSF53098">
    <property type="entry name" value="Ribonuclease H-like"/>
    <property type="match status" value="1"/>
</dbReference>
<proteinExistence type="inferred from homology"/>
<evidence type="ECO:0000256" key="10">
    <source>
        <dbReference type="ARBA" id="ARBA00022932"/>
    </source>
</evidence>
<dbReference type="Pfam" id="PF18136">
    <property type="entry name" value="DNApol_Exo"/>
    <property type="match status" value="1"/>
</dbReference>
<evidence type="ECO:0000313" key="17">
    <source>
        <dbReference type="Proteomes" id="UP000054560"/>
    </source>
</evidence>
<dbReference type="GO" id="GO:0003887">
    <property type="term" value="F:DNA-directed DNA polymerase activity"/>
    <property type="evidence" value="ECO:0007669"/>
    <property type="project" value="UniProtKB-KW"/>
</dbReference>
<dbReference type="EC" id="2.7.7.7" evidence="4"/>
<evidence type="ECO:0000256" key="14">
    <source>
        <dbReference type="ARBA" id="ARBA00031966"/>
    </source>
</evidence>
<dbReference type="PROSITE" id="PS00447">
    <property type="entry name" value="DNA_POLYMERASE_A"/>
    <property type="match status" value="1"/>
</dbReference>
<accession>A0A0L0FYA5</accession>
<protein>
    <recommendedName>
        <fullName evidence="5">DNA polymerase subunit gamma-1</fullName>
        <ecNumber evidence="4">2.7.7.7</ecNumber>
    </recommendedName>
    <alternativeName>
        <fullName evidence="14">Mitochondrial DNA polymerase catalytic subunit</fullName>
    </alternativeName>
</protein>
<dbReference type="RefSeq" id="XP_014155714.1">
    <property type="nucleotide sequence ID" value="XM_014300239.1"/>
</dbReference>
<keyword evidence="12" id="KW-0496">Mitochondrion</keyword>
<keyword evidence="6" id="KW-0808">Transferase</keyword>
<dbReference type="InterPro" id="IPR019760">
    <property type="entry name" value="DNA-dir_DNA_pol_A_CS"/>
</dbReference>
<dbReference type="InterPro" id="IPR002297">
    <property type="entry name" value="DNA-dir_DNA_pol_A_mt"/>
</dbReference>
<keyword evidence="8" id="KW-0235">DNA replication</keyword>
<gene>
    <name evidence="16" type="ORF">SARC_05884</name>
</gene>
<reference evidence="16 17" key="1">
    <citation type="submission" date="2011-02" db="EMBL/GenBank/DDBJ databases">
        <title>The Genome Sequence of Sphaeroforma arctica JP610.</title>
        <authorList>
            <consortium name="The Broad Institute Genome Sequencing Platform"/>
            <person name="Russ C."/>
            <person name="Cuomo C."/>
            <person name="Young S.K."/>
            <person name="Zeng Q."/>
            <person name="Gargeya S."/>
            <person name="Alvarado L."/>
            <person name="Berlin A."/>
            <person name="Chapman S.B."/>
            <person name="Chen Z."/>
            <person name="Freedman E."/>
            <person name="Gellesch M."/>
            <person name="Goldberg J."/>
            <person name="Griggs A."/>
            <person name="Gujja S."/>
            <person name="Heilman E."/>
            <person name="Heiman D."/>
            <person name="Howarth C."/>
            <person name="Mehta T."/>
            <person name="Neiman D."/>
            <person name="Pearson M."/>
            <person name="Roberts A."/>
            <person name="Saif S."/>
            <person name="Shea T."/>
            <person name="Shenoy N."/>
            <person name="Sisk P."/>
            <person name="Stolte C."/>
            <person name="Sykes S."/>
            <person name="White J."/>
            <person name="Yandava C."/>
            <person name="Burger G."/>
            <person name="Gray M.W."/>
            <person name="Holland P.W.H."/>
            <person name="King N."/>
            <person name="Lang F.B.F."/>
            <person name="Roger A.J."/>
            <person name="Ruiz-Trillo I."/>
            <person name="Haas B."/>
            <person name="Nusbaum C."/>
            <person name="Birren B."/>
        </authorList>
    </citation>
    <scope>NUCLEOTIDE SEQUENCE [LARGE SCALE GENOMIC DNA]</scope>
    <source>
        <strain evidence="16 17">JP610</strain>
    </source>
</reference>
<evidence type="ECO:0000256" key="11">
    <source>
        <dbReference type="ARBA" id="ARBA00023125"/>
    </source>
</evidence>
<keyword evidence="9" id="KW-0460">Magnesium</keyword>
<evidence type="ECO:0000256" key="6">
    <source>
        <dbReference type="ARBA" id="ARBA00022679"/>
    </source>
</evidence>
<name>A0A0L0FYA5_9EUKA</name>
<dbReference type="GO" id="GO:0003677">
    <property type="term" value="F:DNA binding"/>
    <property type="evidence" value="ECO:0007669"/>
    <property type="project" value="UniProtKB-KW"/>
</dbReference>
<dbReference type="AlphaFoldDB" id="A0A0L0FYA5"/>
<dbReference type="OrthoDB" id="5588663at2759"/>
<evidence type="ECO:0000313" key="16">
    <source>
        <dbReference type="EMBL" id="KNC81812.1"/>
    </source>
</evidence>
<dbReference type="GO" id="GO:0008408">
    <property type="term" value="F:3'-5' exonuclease activity"/>
    <property type="evidence" value="ECO:0007669"/>
    <property type="project" value="TreeGrafter"/>
</dbReference>
<keyword evidence="17" id="KW-1185">Reference proteome</keyword>
<dbReference type="GO" id="GO:0042645">
    <property type="term" value="C:mitochondrial nucleoid"/>
    <property type="evidence" value="ECO:0007669"/>
    <property type="project" value="UniProtKB-SubCell"/>
</dbReference>
<keyword evidence="7" id="KW-0548">Nucleotidyltransferase</keyword>
<keyword evidence="13" id="KW-1135">Mitochondrion nucleoid</keyword>
<dbReference type="Gene3D" id="1.10.150.20">
    <property type="entry name" value="5' to 3' exonuclease, C-terminal subdomain"/>
    <property type="match status" value="1"/>
</dbReference>
<keyword evidence="11" id="KW-0238">DNA-binding</keyword>
<dbReference type="InterPro" id="IPR041336">
    <property type="entry name" value="DNApol_Exo"/>
</dbReference>
<evidence type="ECO:0000256" key="4">
    <source>
        <dbReference type="ARBA" id="ARBA00012417"/>
    </source>
</evidence>
<evidence type="ECO:0000256" key="3">
    <source>
        <dbReference type="ARBA" id="ARBA00007705"/>
    </source>
</evidence>
<evidence type="ECO:0000259" key="15">
    <source>
        <dbReference type="SMART" id="SM00482"/>
    </source>
</evidence>
<comment type="similarity">
    <text evidence="3">Belongs to the DNA polymerase type-A family.</text>
</comment>
<dbReference type="Proteomes" id="UP000054560">
    <property type="component" value="Unassembled WGS sequence"/>
</dbReference>
<dbReference type="STRING" id="667725.A0A0L0FYA5"/>
<comment type="cofactor">
    <cofactor evidence="1">
        <name>Mg(2+)</name>
        <dbReference type="ChEBI" id="CHEBI:18420"/>
    </cofactor>
</comment>
<dbReference type="SUPFAM" id="SSF56672">
    <property type="entry name" value="DNA/RNA polymerases"/>
    <property type="match status" value="1"/>
</dbReference>
<evidence type="ECO:0000256" key="2">
    <source>
        <dbReference type="ARBA" id="ARBA00004436"/>
    </source>
</evidence>